<sequence length="470" mass="50164">MSELLLHEAFLAAAARHPGRVAASRGGESVTYAQVAEAVERCARALAAAGVRRSDRVVWRGETHLDLVPLFFATAALGAVFAPMSPKLTGDEARAVLDLADPRLVISGEGYDGDLRLADVTRSPAASGIDRAGRAGPRETDGHVMYFTSGTTGLPKAIVLSHRTTMIRALSALSDFPTGPLVSMFPLFHMAGWSSAIGPWLCGDEVVLADGGGAEDLVRAIERRRAHSFYAIPAVWRRILDLDLTGFELGSLRRADTGTSATTPELLAGIHAALPRTTTTITYGSTEAAGVCRLPFEDVRRKPGSVGPPVPGVRVRVEDGELWVRSPFLFDGYHRDERATRAALVDGWYRTGELAEIDGEGYISIVGRVSDMIRSGGESIAPAEVDGVIATHPAVLDAAVAGVPHDDWGEIVTAFVVPRPGASLSLPELQRHCDGRLARFKVPRRLVVVDAIPRTGATRQVQRRQLAAGA</sequence>
<name>A0ABW1A330_9ACTN</name>
<gene>
    <name evidence="5" type="ORF">ACFPZN_29790</name>
</gene>
<dbReference type="InterPro" id="IPR042099">
    <property type="entry name" value="ANL_N_sf"/>
</dbReference>
<evidence type="ECO:0000256" key="2">
    <source>
        <dbReference type="ARBA" id="ARBA00022598"/>
    </source>
</evidence>
<dbReference type="InterPro" id="IPR000873">
    <property type="entry name" value="AMP-dep_synth/lig_dom"/>
</dbReference>
<reference evidence="6" key="1">
    <citation type="journal article" date="2019" name="Int. J. Syst. Evol. Microbiol.">
        <title>The Global Catalogue of Microorganisms (GCM) 10K type strain sequencing project: providing services to taxonomists for standard genome sequencing and annotation.</title>
        <authorList>
            <consortium name="The Broad Institute Genomics Platform"/>
            <consortium name="The Broad Institute Genome Sequencing Center for Infectious Disease"/>
            <person name="Wu L."/>
            <person name="Ma J."/>
        </authorList>
    </citation>
    <scope>NUCLEOTIDE SEQUENCE [LARGE SCALE GENOMIC DNA]</scope>
    <source>
        <strain evidence="6">KCTC 42087</strain>
    </source>
</reference>
<accession>A0ABW1A330</accession>
<comment type="similarity">
    <text evidence="1">Belongs to the ATP-dependent AMP-binding enzyme family.</text>
</comment>
<evidence type="ECO:0000256" key="1">
    <source>
        <dbReference type="ARBA" id="ARBA00006432"/>
    </source>
</evidence>
<dbReference type="InterPro" id="IPR045851">
    <property type="entry name" value="AMP-bd_C_sf"/>
</dbReference>
<proteinExistence type="inferred from homology"/>
<evidence type="ECO:0000313" key="5">
    <source>
        <dbReference type="EMBL" id="MFC5749839.1"/>
    </source>
</evidence>
<dbReference type="Gene3D" id="3.30.300.30">
    <property type="match status" value="1"/>
</dbReference>
<dbReference type="SUPFAM" id="SSF56801">
    <property type="entry name" value="Acetyl-CoA synthetase-like"/>
    <property type="match status" value="1"/>
</dbReference>
<feature type="domain" description="AMP-binding enzyme C-terminal" evidence="4">
    <location>
        <begin position="384"/>
        <end position="456"/>
    </location>
</feature>
<evidence type="ECO:0000259" key="4">
    <source>
        <dbReference type="Pfam" id="PF13193"/>
    </source>
</evidence>
<evidence type="ECO:0000259" key="3">
    <source>
        <dbReference type="Pfam" id="PF00501"/>
    </source>
</evidence>
<dbReference type="Pfam" id="PF00501">
    <property type="entry name" value="AMP-binding"/>
    <property type="match status" value="1"/>
</dbReference>
<dbReference type="PANTHER" id="PTHR43201">
    <property type="entry name" value="ACYL-COA SYNTHETASE"/>
    <property type="match status" value="1"/>
</dbReference>
<evidence type="ECO:0000313" key="6">
    <source>
        <dbReference type="Proteomes" id="UP001596074"/>
    </source>
</evidence>
<protein>
    <submittedName>
        <fullName evidence="5">Class I adenylate-forming enzyme family protein</fullName>
    </submittedName>
</protein>
<keyword evidence="6" id="KW-1185">Reference proteome</keyword>
<keyword evidence="2" id="KW-0436">Ligase</keyword>
<dbReference type="RefSeq" id="WP_378285563.1">
    <property type="nucleotide sequence ID" value="NZ_JBHSON010000046.1"/>
</dbReference>
<organism evidence="5 6">
    <name type="scientific">Actinomadura rugatobispora</name>
    <dbReference type="NCBI Taxonomy" id="1994"/>
    <lineage>
        <taxon>Bacteria</taxon>
        <taxon>Bacillati</taxon>
        <taxon>Actinomycetota</taxon>
        <taxon>Actinomycetes</taxon>
        <taxon>Streptosporangiales</taxon>
        <taxon>Thermomonosporaceae</taxon>
        <taxon>Actinomadura</taxon>
    </lineage>
</organism>
<dbReference type="Gene3D" id="3.40.50.12780">
    <property type="entry name" value="N-terminal domain of ligase-like"/>
    <property type="match status" value="1"/>
</dbReference>
<dbReference type="Pfam" id="PF13193">
    <property type="entry name" value="AMP-binding_C"/>
    <property type="match status" value="1"/>
</dbReference>
<dbReference type="PANTHER" id="PTHR43201:SF5">
    <property type="entry name" value="MEDIUM-CHAIN ACYL-COA LIGASE ACSF2, MITOCHONDRIAL"/>
    <property type="match status" value="1"/>
</dbReference>
<comment type="caution">
    <text evidence="5">The sequence shown here is derived from an EMBL/GenBank/DDBJ whole genome shotgun (WGS) entry which is preliminary data.</text>
</comment>
<dbReference type="InterPro" id="IPR025110">
    <property type="entry name" value="AMP-bd_C"/>
</dbReference>
<dbReference type="Proteomes" id="UP001596074">
    <property type="component" value="Unassembled WGS sequence"/>
</dbReference>
<feature type="domain" description="AMP-dependent synthetase/ligase" evidence="3">
    <location>
        <begin position="12"/>
        <end position="334"/>
    </location>
</feature>
<dbReference type="EMBL" id="JBHSON010000046">
    <property type="protein sequence ID" value="MFC5749839.1"/>
    <property type="molecule type" value="Genomic_DNA"/>
</dbReference>